<dbReference type="AlphaFoldDB" id="U9UNV6"/>
<accession>U9UNV6</accession>
<organism evidence="1">
    <name type="scientific">Rhizophagus irregularis (strain DAOM 181602 / DAOM 197198 / MUCL 43194)</name>
    <name type="common">Arbuscular mycorrhizal fungus</name>
    <name type="synonym">Glomus intraradices</name>
    <dbReference type="NCBI Taxonomy" id="747089"/>
    <lineage>
        <taxon>Eukaryota</taxon>
        <taxon>Fungi</taxon>
        <taxon>Fungi incertae sedis</taxon>
        <taxon>Mucoromycota</taxon>
        <taxon>Glomeromycotina</taxon>
        <taxon>Glomeromycetes</taxon>
        <taxon>Glomerales</taxon>
        <taxon>Glomeraceae</taxon>
        <taxon>Rhizophagus</taxon>
    </lineage>
</organism>
<dbReference type="HOGENOM" id="CLU_3147308_0_0_1"/>
<name>U9UNV6_RHIID</name>
<evidence type="ECO:0000313" key="1">
    <source>
        <dbReference type="EMBL" id="ESA21397.1"/>
    </source>
</evidence>
<reference evidence="1" key="1">
    <citation type="submission" date="2013-07" db="EMBL/GenBank/DDBJ databases">
        <title>The genome of an arbuscular mycorrhizal fungus provides insights into the evolution of the oldest plant symbiosis.</title>
        <authorList>
            <consortium name="DOE Joint Genome Institute"/>
            <person name="Tisserant E."/>
            <person name="Malbreil M."/>
            <person name="Kuo A."/>
            <person name="Kohler A."/>
            <person name="Symeonidi A."/>
            <person name="Balestrini R."/>
            <person name="Charron P."/>
            <person name="Duensing N."/>
            <person name="Frei-dit-Frey N."/>
            <person name="Gianinazzi-Pearson V."/>
            <person name="Gilbert B."/>
            <person name="Handa Y."/>
            <person name="Hijri M."/>
            <person name="Kaul R."/>
            <person name="Kawaguchi M."/>
            <person name="Krajinski F."/>
            <person name="Lammers P."/>
            <person name="Lapierre D."/>
            <person name="Masclaux F.G."/>
            <person name="Murat C."/>
            <person name="Morin E."/>
            <person name="Ndikumana S."/>
            <person name="Pagni M."/>
            <person name="Petitpierre D."/>
            <person name="Requena N."/>
            <person name="Rosikiewicz P."/>
            <person name="Riley R."/>
            <person name="Saito K."/>
            <person name="San Clemente H."/>
            <person name="Shapiro H."/>
            <person name="van Tuinen D."/>
            <person name="Becard G."/>
            <person name="Bonfante P."/>
            <person name="Paszkowski U."/>
            <person name="Shachar-Hill Y."/>
            <person name="Young J.P."/>
            <person name="Sanders I.R."/>
            <person name="Henrissat B."/>
            <person name="Rensing S.A."/>
            <person name="Grigoriev I.V."/>
            <person name="Corradi N."/>
            <person name="Roux C."/>
            <person name="Martin F."/>
        </authorList>
    </citation>
    <scope>NUCLEOTIDE SEQUENCE</scope>
    <source>
        <strain evidence="1">DAOM 197198</strain>
    </source>
</reference>
<protein>
    <submittedName>
        <fullName evidence="1">Uncharacterized protein</fullName>
    </submittedName>
</protein>
<proteinExistence type="predicted"/>
<gene>
    <name evidence="1" type="ORF">GLOINDRAFT_334803</name>
</gene>
<sequence length="49" mass="5735">KNYLWKISGRCVVSKVDYKPGVDTNKLFGIYTGTNQRAENSFMYTRRVE</sequence>
<dbReference type="EMBL" id="KI276475">
    <property type="protein sequence ID" value="ESA21397.1"/>
    <property type="molecule type" value="Genomic_DNA"/>
</dbReference>
<feature type="non-terminal residue" evidence="1">
    <location>
        <position position="1"/>
    </location>
</feature>